<dbReference type="AlphaFoldDB" id="A0A5C4JA81"/>
<comment type="caution">
    <text evidence="5">The sequence shown here is derived from an EMBL/GenBank/DDBJ whole genome shotgun (WGS) entry which is preliminary data.</text>
</comment>
<dbReference type="PANTHER" id="PTHR10434">
    <property type="entry name" value="1-ACYL-SN-GLYCEROL-3-PHOSPHATE ACYLTRANSFERASE"/>
    <property type="match status" value="1"/>
</dbReference>
<gene>
    <name evidence="5" type="ORF">ETD83_18525</name>
</gene>
<evidence type="ECO:0000313" key="5">
    <source>
        <dbReference type="EMBL" id="TMQ99188.1"/>
    </source>
</evidence>
<feature type="domain" description="Phospholipid/glycerol acyltransferase" evidence="4">
    <location>
        <begin position="94"/>
        <end position="211"/>
    </location>
</feature>
<evidence type="ECO:0000256" key="1">
    <source>
        <dbReference type="ARBA" id="ARBA00022679"/>
    </source>
</evidence>
<dbReference type="SMART" id="SM00563">
    <property type="entry name" value="PlsC"/>
    <property type="match status" value="1"/>
</dbReference>
<dbReference type="GO" id="GO:0003841">
    <property type="term" value="F:1-acylglycerol-3-phosphate O-acyltransferase activity"/>
    <property type="evidence" value="ECO:0007669"/>
    <property type="project" value="TreeGrafter"/>
</dbReference>
<accession>A0A5C4JA81</accession>
<proteinExistence type="predicted"/>
<evidence type="ECO:0000256" key="3">
    <source>
        <dbReference type="SAM" id="MobiDB-lite"/>
    </source>
</evidence>
<dbReference type="OrthoDB" id="9808424at2"/>
<feature type="compositionally biased region" description="Basic and acidic residues" evidence="3">
    <location>
        <begin position="284"/>
        <end position="296"/>
    </location>
</feature>
<evidence type="ECO:0000256" key="2">
    <source>
        <dbReference type="ARBA" id="ARBA00023315"/>
    </source>
</evidence>
<keyword evidence="6" id="KW-1185">Reference proteome</keyword>
<organism evidence="5 6">
    <name type="scientific">Actinomadura soli</name>
    <dbReference type="NCBI Taxonomy" id="2508997"/>
    <lineage>
        <taxon>Bacteria</taxon>
        <taxon>Bacillati</taxon>
        <taxon>Actinomycetota</taxon>
        <taxon>Actinomycetes</taxon>
        <taxon>Streptosporangiales</taxon>
        <taxon>Thermomonosporaceae</taxon>
        <taxon>Actinomadura</taxon>
    </lineage>
</organism>
<dbReference type="EMBL" id="VCKW01000088">
    <property type="protein sequence ID" value="TMQ99188.1"/>
    <property type="molecule type" value="Genomic_DNA"/>
</dbReference>
<dbReference type="Pfam" id="PF01553">
    <property type="entry name" value="Acyltransferase"/>
    <property type="match status" value="1"/>
</dbReference>
<dbReference type="GO" id="GO:0005886">
    <property type="term" value="C:plasma membrane"/>
    <property type="evidence" value="ECO:0007669"/>
    <property type="project" value="TreeGrafter"/>
</dbReference>
<dbReference type="PANTHER" id="PTHR10434:SF11">
    <property type="entry name" value="1-ACYL-SN-GLYCEROL-3-PHOSPHATE ACYLTRANSFERASE"/>
    <property type="match status" value="1"/>
</dbReference>
<feature type="region of interest" description="Disordered" evidence="3">
    <location>
        <begin position="23"/>
        <end position="46"/>
    </location>
</feature>
<evidence type="ECO:0000313" key="6">
    <source>
        <dbReference type="Proteomes" id="UP000309174"/>
    </source>
</evidence>
<dbReference type="RefSeq" id="WP_138646383.1">
    <property type="nucleotide sequence ID" value="NZ_VCKW01000088.1"/>
</dbReference>
<name>A0A5C4JA81_9ACTN</name>
<dbReference type="Proteomes" id="UP000309174">
    <property type="component" value="Unassembled WGS sequence"/>
</dbReference>
<keyword evidence="2 5" id="KW-0012">Acyltransferase</keyword>
<dbReference type="CDD" id="cd07989">
    <property type="entry name" value="LPLAT_AGPAT-like"/>
    <property type="match status" value="1"/>
</dbReference>
<feature type="region of interest" description="Disordered" evidence="3">
    <location>
        <begin position="271"/>
        <end position="311"/>
    </location>
</feature>
<evidence type="ECO:0000259" key="4">
    <source>
        <dbReference type="SMART" id="SM00563"/>
    </source>
</evidence>
<sequence length="311" mass="35229">MSGGRKGGRMKLAEEVRLLRRGRDWRGRAPAPRSAQPWQEVPQSRPFPTEWARTPLAIAARKVAFDGILRTVTWSQTRPEIHGADVLDELRGPVVFVANHASHLDTPLILGSLPVRIRNRVAVAAAADYFFDARWRAVATALTFNAFPIERRGSGGALDLASELLQDGWSLLIYPEGTRSTDGWARRFRMGASLLCRDQGVPAVPLVLRGTYQAMPRGGFWPKKGRPVVSVRYGKPLDPDPDESTSAFNARLEDEMGRLWVEHDEDWWTSLHAPDRRRAPRGPDASEWRRKWESTRPEAPSSSHHRIWRRR</sequence>
<reference evidence="5 6" key="1">
    <citation type="submission" date="2019-05" db="EMBL/GenBank/DDBJ databases">
        <title>Draft genome sequence of Actinomadura sp. 14C53.</title>
        <authorList>
            <person name="Saricaoglu S."/>
            <person name="Isik K."/>
        </authorList>
    </citation>
    <scope>NUCLEOTIDE SEQUENCE [LARGE SCALE GENOMIC DNA]</scope>
    <source>
        <strain evidence="5 6">14C53</strain>
    </source>
</reference>
<dbReference type="InterPro" id="IPR002123">
    <property type="entry name" value="Plipid/glycerol_acylTrfase"/>
</dbReference>
<dbReference type="GO" id="GO:0006654">
    <property type="term" value="P:phosphatidic acid biosynthetic process"/>
    <property type="evidence" value="ECO:0007669"/>
    <property type="project" value="TreeGrafter"/>
</dbReference>
<dbReference type="SUPFAM" id="SSF69593">
    <property type="entry name" value="Glycerol-3-phosphate (1)-acyltransferase"/>
    <property type="match status" value="1"/>
</dbReference>
<protein>
    <submittedName>
        <fullName evidence="5">1-acyl-sn-glycerol-3-phosphate acyltransferase</fullName>
    </submittedName>
</protein>
<keyword evidence="1 5" id="KW-0808">Transferase</keyword>